<evidence type="ECO:0000313" key="9">
    <source>
        <dbReference type="EMBL" id="MDF9407441.1"/>
    </source>
</evidence>
<evidence type="ECO:0000256" key="4">
    <source>
        <dbReference type="ARBA" id="ARBA00022692"/>
    </source>
</evidence>
<gene>
    <name evidence="9" type="ORF">L7E55_03540</name>
</gene>
<sequence>MSYLAFSKRWANYLTVRTGLSHEKELVLTYVIEVLTLNLINIVAALMLGMLFGVLPGTATGIFIATLYRHTAGGAHSNSPWRCGIITITIYPLIALSAVKLSTLGKSYADILTASAIILGFVAMILLAPVDSPAAPIISPSRRKRLKISALIIMLTLSALLVVLSQITWDYARQLQMCIVVCIVWLSLMLTKQGHKLISFVDNIKLG</sequence>
<keyword evidence="4 8" id="KW-0812">Transmembrane</keyword>
<feature type="transmembrane region" description="Helical" evidence="8">
    <location>
        <begin position="80"/>
        <end position="99"/>
    </location>
</feature>
<keyword evidence="6 8" id="KW-1133">Transmembrane helix</keyword>
<evidence type="ECO:0000256" key="7">
    <source>
        <dbReference type="ARBA" id="ARBA00023136"/>
    </source>
</evidence>
<dbReference type="RefSeq" id="WP_277442675.1">
    <property type="nucleotide sequence ID" value="NZ_JAKOAV010000004.1"/>
</dbReference>
<name>A0A9X4H1A1_9FIRM</name>
<comment type="caution">
    <text evidence="9">The sequence shown here is derived from an EMBL/GenBank/DDBJ whole genome shotgun (WGS) entry which is preliminary data.</text>
</comment>
<dbReference type="GO" id="GO:0009372">
    <property type="term" value="P:quorum sensing"/>
    <property type="evidence" value="ECO:0007669"/>
    <property type="project" value="UniProtKB-KW"/>
</dbReference>
<dbReference type="InterPro" id="IPR006741">
    <property type="entry name" value="AgrB"/>
</dbReference>
<keyword evidence="7 8" id="KW-0472">Membrane</keyword>
<keyword evidence="3" id="KW-0645">Protease</keyword>
<feature type="transmembrane region" description="Helical" evidence="8">
    <location>
        <begin position="148"/>
        <end position="168"/>
    </location>
</feature>
<dbReference type="EMBL" id="JAKOAV010000004">
    <property type="protein sequence ID" value="MDF9407441.1"/>
    <property type="molecule type" value="Genomic_DNA"/>
</dbReference>
<reference evidence="9" key="1">
    <citation type="submission" date="2022-02" db="EMBL/GenBank/DDBJ databases">
        <authorList>
            <person name="Leng L."/>
        </authorList>
    </citation>
    <scope>NUCLEOTIDE SEQUENCE</scope>
    <source>
        <strain evidence="9">JI</strain>
    </source>
</reference>
<evidence type="ECO:0000256" key="5">
    <source>
        <dbReference type="ARBA" id="ARBA00022801"/>
    </source>
</evidence>
<keyword evidence="1" id="KW-1003">Cell membrane</keyword>
<evidence type="ECO:0000256" key="6">
    <source>
        <dbReference type="ARBA" id="ARBA00022989"/>
    </source>
</evidence>
<dbReference type="AlphaFoldDB" id="A0A9X4H1A1"/>
<proteinExistence type="predicted"/>
<keyword evidence="10" id="KW-1185">Reference proteome</keyword>
<keyword evidence="5" id="KW-0378">Hydrolase</keyword>
<feature type="transmembrane region" description="Helical" evidence="8">
    <location>
        <begin position="111"/>
        <end position="128"/>
    </location>
</feature>
<organism evidence="9 10">
    <name type="scientific">Pelotomaculum isophthalicicum JI</name>
    <dbReference type="NCBI Taxonomy" id="947010"/>
    <lineage>
        <taxon>Bacteria</taxon>
        <taxon>Bacillati</taxon>
        <taxon>Bacillota</taxon>
        <taxon>Clostridia</taxon>
        <taxon>Eubacteriales</taxon>
        <taxon>Desulfotomaculaceae</taxon>
        <taxon>Pelotomaculum</taxon>
    </lineage>
</organism>
<dbReference type="GO" id="GO:0006508">
    <property type="term" value="P:proteolysis"/>
    <property type="evidence" value="ECO:0007669"/>
    <property type="project" value="UniProtKB-KW"/>
</dbReference>
<feature type="transmembrane region" description="Helical" evidence="8">
    <location>
        <begin position="39"/>
        <end position="68"/>
    </location>
</feature>
<evidence type="ECO:0000313" key="10">
    <source>
        <dbReference type="Proteomes" id="UP001154312"/>
    </source>
</evidence>
<dbReference type="Proteomes" id="UP001154312">
    <property type="component" value="Unassembled WGS sequence"/>
</dbReference>
<keyword evidence="2" id="KW-0673">Quorum sensing</keyword>
<evidence type="ECO:0000256" key="1">
    <source>
        <dbReference type="ARBA" id="ARBA00022475"/>
    </source>
</evidence>
<evidence type="ECO:0000256" key="2">
    <source>
        <dbReference type="ARBA" id="ARBA00022654"/>
    </source>
</evidence>
<evidence type="ECO:0000256" key="8">
    <source>
        <dbReference type="SAM" id="Phobius"/>
    </source>
</evidence>
<dbReference type="GO" id="GO:0008233">
    <property type="term" value="F:peptidase activity"/>
    <property type="evidence" value="ECO:0007669"/>
    <property type="project" value="UniProtKB-KW"/>
</dbReference>
<dbReference type="SMART" id="SM00793">
    <property type="entry name" value="AgrB"/>
    <property type="match status" value="1"/>
</dbReference>
<feature type="transmembrane region" description="Helical" evidence="8">
    <location>
        <begin position="174"/>
        <end position="191"/>
    </location>
</feature>
<dbReference type="Pfam" id="PF04647">
    <property type="entry name" value="AgrB"/>
    <property type="match status" value="1"/>
</dbReference>
<accession>A0A9X4H1A1</accession>
<protein>
    <submittedName>
        <fullName evidence="9">Accessory gene regulator B family protein</fullName>
    </submittedName>
</protein>
<evidence type="ECO:0000256" key="3">
    <source>
        <dbReference type="ARBA" id="ARBA00022670"/>
    </source>
</evidence>
<dbReference type="GO" id="GO:0016020">
    <property type="term" value="C:membrane"/>
    <property type="evidence" value="ECO:0007669"/>
    <property type="project" value="InterPro"/>
</dbReference>